<dbReference type="AlphaFoldDB" id="W0FPE1"/>
<proteinExistence type="predicted"/>
<feature type="non-terminal residue" evidence="2">
    <location>
        <position position="392"/>
    </location>
</feature>
<reference evidence="2" key="1">
    <citation type="journal article" date="2013" name="PLoS ONE">
        <title>Metagenomic insights into the carbohydrate-active enzymes carried by the microorganisms adhering to solid digesta in the rumen of cows.</title>
        <authorList>
            <person name="Wang L."/>
            <person name="Hatem A."/>
            <person name="Catalyurek U.V."/>
            <person name="Morrison M."/>
            <person name="Yu Z."/>
        </authorList>
    </citation>
    <scope>NUCLEOTIDE SEQUENCE</scope>
</reference>
<evidence type="ECO:0000313" key="2">
    <source>
        <dbReference type="EMBL" id="AHF24845.1"/>
    </source>
</evidence>
<dbReference type="PANTHER" id="PTHR45661">
    <property type="entry name" value="SURFACE ANTIGEN"/>
    <property type="match status" value="1"/>
</dbReference>
<dbReference type="PANTHER" id="PTHR45661:SF3">
    <property type="entry name" value="IG-LIKE DOMAIN-CONTAINING PROTEIN"/>
    <property type="match status" value="1"/>
</dbReference>
<organism evidence="2">
    <name type="scientific">uncultured bacterium Contig2</name>
    <dbReference type="NCBI Taxonomy" id="1393529"/>
    <lineage>
        <taxon>Bacteria</taxon>
        <taxon>environmental samples</taxon>
    </lineage>
</organism>
<dbReference type="Pfam" id="PF13306">
    <property type="entry name" value="LRR_5"/>
    <property type="match status" value="2"/>
</dbReference>
<dbReference type="EMBL" id="KC246807">
    <property type="protein sequence ID" value="AHF24845.1"/>
    <property type="molecule type" value="Genomic_DNA"/>
</dbReference>
<sequence>MKKMSFVKSLFVLLLLCVFLCGATAAEGGEAPASAKVQAGSEKILYDRYLLVLQDSGWRDKNGPILNWTVTEYLGEWFPRTDPYVSFPQELDGFDVDAPSDYRDFLSGIYAGLVRENGIYLYAPVSETECYLVGYTGYEEAVTLPSRLDGLTVTGIADYAFIYSGFTLESFSDAVVFPDTIRYVGNYAFAMTDVSRFTLGDGVEYIGDQAFLSMKQTDFYLPESLKGLGINPFGGDYYVGRDAQPLYFTDKSGAYIEFVNGSFSEINGALYSTGDMKLIAWLDHGETPGSPFPGEEYTVAEGTRCVGSRAFFACANLKKVVLPDGLETIEASAFAECTQLEAVSIPESVTSIGDYAFNDTAITSVRIPAGVTEIGEDAFGAWSAGPAQVTIV</sequence>
<dbReference type="InterPro" id="IPR053139">
    <property type="entry name" value="Surface_bspA-like"/>
</dbReference>
<keyword evidence="1" id="KW-0732">Signal</keyword>
<evidence type="ECO:0000256" key="1">
    <source>
        <dbReference type="SAM" id="SignalP"/>
    </source>
</evidence>
<dbReference type="InterPro" id="IPR032675">
    <property type="entry name" value="LRR_dom_sf"/>
</dbReference>
<protein>
    <submittedName>
        <fullName evidence="2">Cell surface protein</fullName>
    </submittedName>
</protein>
<dbReference type="Gene3D" id="3.80.10.10">
    <property type="entry name" value="Ribonuclease Inhibitor"/>
    <property type="match status" value="1"/>
</dbReference>
<dbReference type="InterPro" id="IPR026906">
    <property type="entry name" value="LRR_5"/>
</dbReference>
<name>W0FPE1_9BACT</name>
<feature type="signal peptide" evidence="1">
    <location>
        <begin position="1"/>
        <end position="25"/>
    </location>
</feature>
<feature type="chain" id="PRO_5004788552" evidence="1">
    <location>
        <begin position="26"/>
        <end position="392"/>
    </location>
</feature>
<accession>W0FPE1</accession>